<dbReference type="Proteomes" id="UP001157069">
    <property type="component" value="Unassembled WGS sequence"/>
</dbReference>
<protein>
    <submittedName>
        <fullName evidence="2">Uncharacterized protein</fullName>
    </submittedName>
</protein>
<proteinExistence type="predicted"/>
<gene>
    <name evidence="2" type="ORF">GCM10025869_02400</name>
</gene>
<feature type="region of interest" description="Disordered" evidence="1">
    <location>
        <begin position="115"/>
        <end position="178"/>
    </location>
</feature>
<organism evidence="2 3">
    <name type="scientific">Homoserinibacter gongjuensis</name>
    <dbReference type="NCBI Taxonomy" id="1162968"/>
    <lineage>
        <taxon>Bacteria</taxon>
        <taxon>Bacillati</taxon>
        <taxon>Actinomycetota</taxon>
        <taxon>Actinomycetes</taxon>
        <taxon>Micrococcales</taxon>
        <taxon>Microbacteriaceae</taxon>
        <taxon>Homoserinibacter</taxon>
    </lineage>
</organism>
<accession>A0ABQ6JN45</accession>
<dbReference type="EMBL" id="BSVA01000001">
    <property type="protein sequence ID" value="GMA89711.1"/>
    <property type="molecule type" value="Genomic_DNA"/>
</dbReference>
<dbReference type="SUPFAM" id="SSF56645">
    <property type="entry name" value="Acyl-CoA dehydrogenase NM domain-like"/>
    <property type="match status" value="1"/>
</dbReference>
<dbReference type="InterPro" id="IPR037069">
    <property type="entry name" value="AcylCoA_DH/ox_N_sf"/>
</dbReference>
<dbReference type="InterPro" id="IPR009100">
    <property type="entry name" value="AcylCoA_DH/oxidase_NM_dom_sf"/>
</dbReference>
<evidence type="ECO:0000256" key="1">
    <source>
        <dbReference type="SAM" id="MobiDB-lite"/>
    </source>
</evidence>
<sequence length="178" mass="18045">MTSLTSPLGIDPYGFASTHLSEAARGVLGTLAATLESDVRPLMAEAWETATMPAEVRATLAALRLMDPAELSEAEAASSIYAGFRNFVLARADVSVATAYNAQSGLFRTAVTLGGSPSRPASSIRGCVPSISWAPSPSPSPSTAPTSPRASPRRPAATARAGCSTAPSAGSAGPTRPT</sequence>
<dbReference type="RefSeq" id="WP_431308637.1">
    <property type="nucleotide sequence ID" value="NZ_BSVA01000001.1"/>
</dbReference>
<dbReference type="Gene3D" id="1.10.540.10">
    <property type="entry name" value="Acyl-CoA dehydrogenase/oxidase, N-terminal domain"/>
    <property type="match status" value="1"/>
</dbReference>
<reference evidence="3" key="1">
    <citation type="journal article" date="2019" name="Int. J. Syst. Evol. Microbiol.">
        <title>The Global Catalogue of Microorganisms (GCM) 10K type strain sequencing project: providing services to taxonomists for standard genome sequencing and annotation.</title>
        <authorList>
            <consortium name="The Broad Institute Genomics Platform"/>
            <consortium name="The Broad Institute Genome Sequencing Center for Infectious Disease"/>
            <person name="Wu L."/>
            <person name="Ma J."/>
        </authorList>
    </citation>
    <scope>NUCLEOTIDE SEQUENCE [LARGE SCALE GENOMIC DNA]</scope>
    <source>
        <strain evidence="3">NBRC 108755</strain>
    </source>
</reference>
<evidence type="ECO:0000313" key="3">
    <source>
        <dbReference type="Proteomes" id="UP001157069"/>
    </source>
</evidence>
<evidence type="ECO:0000313" key="2">
    <source>
        <dbReference type="EMBL" id="GMA89711.1"/>
    </source>
</evidence>
<comment type="caution">
    <text evidence="2">The sequence shown here is derived from an EMBL/GenBank/DDBJ whole genome shotgun (WGS) entry which is preliminary data.</text>
</comment>
<name>A0ABQ6JN45_9MICO</name>
<feature type="compositionally biased region" description="Low complexity" evidence="1">
    <location>
        <begin position="143"/>
        <end position="161"/>
    </location>
</feature>
<keyword evidence="3" id="KW-1185">Reference proteome</keyword>